<gene>
    <name evidence="1" type="ORF">N7Z68_03060</name>
</gene>
<dbReference type="RefSeq" id="WP_275116985.1">
    <property type="nucleotide sequence ID" value="NZ_JAOTPO010000002.1"/>
</dbReference>
<evidence type="ECO:0000313" key="1">
    <source>
        <dbReference type="EMBL" id="MDE5412350.1"/>
    </source>
</evidence>
<organism evidence="1 2">
    <name type="scientific">Alkalihalobacterium chitinilyticum</name>
    <dbReference type="NCBI Taxonomy" id="2980103"/>
    <lineage>
        <taxon>Bacteria</taxon>
        <taxon>Bacillati</taxon>
        <taxon>Bacillota</taxon>
        <taxon>Bacilli</taxon>
        <taxon>Bacillales</taxon>
        <taxon>Bacillaceae</taxon>
        <taxon>Alkalihalobacterium</taxon>
    </lineage>
</organism>
<name>A0ABT5VAP6_9BACI</name>
<keyword evidence="2" id="KW-1185">Reference proteome</keyword>
<proteinExistence type="predicted"/>
<accession>A0ABT5VAP6</accession>
<reference evidence="1" key="1">
    <citation type="submission" date="2024-05" db="EMBL/GenBank/DDBJ databases">
        <title>Alkalihalobacillus sp. strain MEB203 novel alkaliphilic bacterium from Lonar Lake, India.</title>
        <authorList>
            <person name="Joshi A."/>
            <person name="Thite S."/>
            <person name="Mengade P."/>
        </authorList>
    </citation>
    <scope>NUCLEOTIDE SEQUENCE</scope>
    <source>
        <strain evidence="1">MEB 203</strain>
    </source>
</reference>
<dbReference type="Proteomes" id="UP001148125">
    <property type="component" value="Unassembled WGS sequence"/>
</dbReference>
<evidence type="ECO:0008006" key="3">
    <source>
        <dbReference type="Google" id="ProtNLM"/>
    </source>
</evidence>
<comment type="caution">
    <text evidence="1">The sequence shown here is derived from an EMBL/GenBank/DDBJ whole genome shotgun (WGS) entry which is preliminary data.</text>
</comment>
<sequence>MEMDGHRTYATFECDHCLIELTEHDDDLYDDESKEFYKSLAQMIVSSYDR</sequence>
<protein>
    <recommendedName>
        <fullName evidence="3">Inhibitor of sigma-G Gin</fullName>
    </recommendedName>
</protein>
<dbReference type="EMBL" id="JAOTPO010000002">
    <property type="protein sequence ID" value="MDE5412350.1"/>
    <property type="molecule type" value="Genomic_DNA"/>
</dbReference>
<evidence type="ECO:0000313" key="2">
    <source>
        <dbReference type="Proteomes" id="UP001148125"/>
    </source>
</evidence>